<dbReference type="EMBL" id="JAVDUU010000002">
    <property type="protein sequence ID" value="MDR6941930.1"/>
    <property type="molecule type" value="Genomic_DNA"/>
</dbReference>
<comment type="caution">
    <text evidence="1">The sequence shown here is derived from an EMBL/GenBank/DDBJ whole genome shotgun (WGS) entry which is preliminary data.</text>
</comment>
<dbReference type="SUPFAM" id="SSF109854">
    <property type="entry name" value="DinB/YfiT-like putative metalloenzymes"/>
    <property type="match status" value="1"/>
</dbReference>
<dbReference type="Pfam" id="PF07609">
    <property type="entry name" value="DUF1572"/>
    <property type="match status" value="1"/>
</dbReference>
<organism evidence="1 2">
    <name type="scientific">Mucilaginibacter pocheonensis</name>
    <dbReference type="NCBI Taxonomy" id="398050"/>
    <lineage>
        <taxon>Bacteria</taxon>
        <taxon>Pseudomonadati</taxon>
        <taxon>Bacteroidota</taxon>
        <taxon>Sphingobacteriia</taxon>
        <taxon>Sphingobacteriales</taxon>
        <taxon>Sphingobacteriaceae</taxon>
        <taxon>Mucilaginibacter</taxon>
    </lineage>
</organism>
<protein>
    <submittedName>
        <fullName evidence="1">Damage-inducible protein DinB</fullName>
    </submittedName>
</protein>
<sequence length="148" mass="17186">MMVTVLKTLFLRDLGKLKTEIESYHDEQNIWRIDRQIVNTAGNLCLHLIGNLKTYIGAELGRTAYIRHRELEFSIRNIPRAELIKGIDETAQMLASTLDKMSDRQLAEEYPQIVMDGKVTTGYFLTHLAMHLSYHLGQVNYHRRLLDN</sequence>
<dbReference type="Proteomes" id="UP001247620">
    <property type="component" value="Unassembled WGS sequence"/>
</dbReference>
<reference evidence="1 2" key="1">
    <citation type="submission" date="2023-07" db="EMBL/GenBank/DDBJ databases">
        <title>Sorghum-associated microbial communities from plants grown in Nebraska, USA.</title>
        <authorList>
            <person name="Schachtman D."/>
        </authorList>
    </citation>
    <scope>NUCLEOTIDE SEQUENCE [LARGE SCALE GENOMIC DNA]</scope>
    <source>
        <strain evidence="1 2">3262</strain>
    </source>
</reference>
<dbReference type="InterPro" id="IPR011466">
    <property type="entry name" value="DUF1572"/>
</dbReference>
<accession>A0ABU1T9P3</accession>
<dbReference type="Gene3D" id="1.20.120.450">
    <property type="entry name" value="dinb family like domain"/>
    <property type="match status" value="1"/>
</dbReference>
<proteinExistence type="predicted"/>
<keyword evidence="2" id="KW-1185">Reference proteome</keyword>
<dbReference type="RefSeq" id="WP_310094440.1">
    <property type="nucleotide sequence ID" value="NZ_JAVDUU010000002.1"/>
</dbReference>
<evidence type="ECO:0000313" key="1">
    <source>
        <dbReference type="EMBL" id="MDR6941930.1"/>
    </source>
</evidence>
<name>A0ABU1T9P3_9SPHI</name>
<gene>
    <name evidence="1" type="ORF">J2W55_001772</name>
</gene>
<dbReference type="InterPro" id="IPR034660">
    <property type="entry name" value="DinB/YfiT-like"/>
</dbReference>
<evidence type="ECO:0000313" key="2">
    <source>
        <dbReference type="Proteomes" id="UP001247620"/>
    </source>
</evidence>